<evidence type="ECO:0000259" key="7">
    <source>
        <dbReference type="PROSITE" id="PS51782"/>
    </source>
</evidence>
<dbReference type="InterPro" id="IPR052210">
    <property type="entry name" value="LysM1-like"/>
</dbReference>
<keyword evidence="3" id="KW-0843">Virulence</keyword>
<dbReference type="RefSeq" id="XP_018158990.1">
    <property type="nucleotide sequence ID" value="XM_018301140.1"/>
</dbReference>
<dbReference type="GO" id="GO:0008061">
    <property type="term" value="F:chitin binding"/>
    <property type="evidence" value="ECO:0007669"/>
    <property type="project" value="UniProtKB-KW"/>
</dbReference>
<evidence type="ECO:0000313" key="8">
    <source>
        <dbReference type="EMBL" id="OBR10473.1"/>
    </source>
</evidence>
<gene>
    <name evidence="8" type="ORF">CH63R_06165</name>
</gene>
<dbReference type="PANTHER" id="PTHR34997">
    <property type="entry name" value="AM15"/>
    <property type="match status" value="1"/>
</dbReference>
<evidence type="ECO:0000256" key="1">
    <source>
        <dbReference type="ARBA" id="ARBA00022669"/>
    </source>
</evidence>
<dbReference type="Pfam" id="PF01476">
    <property type="entry name" value="LysM"/>
    <property type="match status" value="4"/>
</dbReference>
<feature type="domain" description="LysM" evidence="7">
    <location>
        <begin position="121"/>
        <end position="167"/>
    </location>
</feature>
<evidence type="ECO:0000256" key="4">
    <source>
        <dbReference type="ARBA" id="ARBA00044955"/>
    </source>
</evidence>
<dbReference type="EMBL" id="LTAN01000004">
    <property type="protein sequence ID" value="OBR10473.1"/>
    <property type="molecule type" value="Genomic_DNA"/>
</dbReference>
<dbReference type="Proteomes" id="UP000092177">
    <property type="component" value="Chromosome 4"/>
</dbReference>
<dbReference type="InterPro" id="IPR018392">
    <property type="entry name" value="LysM"/>
</dbReference>
<evidence type="ECO:0000256" key="3">
    <source>
        <dbReference type="ARBA" id="ARBA00023026"/>
    </source>
</evidence>
<dbReference type="Gene3D" id="3.10.350.10">
    <property type="entry name" value="LysM domain"/>
    <property type="match status" value="6"/>
</dbReference>
<proteinExistence type="inferred from homology"/>
<feature type="chain" id="PRO_5008601574" evidence="6">
    <location>
        <begin position="19"/>
        <end position="653"/>
    </location>
</feature>
<name>A0A1B7YEI0_COLHI</name>
<organism evidence="8 9">
    <name type="scientific">Colletotrichum higginsianum (strain IMI 349063)</name>
    <name type="common">Crucifer anthracnose fungus</name>
    <dbReference type="NCBI Taxonomy" id="759273"/>
    <lineage>
        <taxon>Eukaryota</taxon>
        <taxon>Fungi</taxon>
        <taxon>Dikarya</taxon>
        <taxon>Ascomycota</taxon>
        <taxon>Pezizomycotina</taxon>
        <taxon>Sordariomycetes</taxon>
        <taxon>Hypocreomycetidae</taxon>
        <taxon>Glomerellales</taxon>
        <taxon>Glomerellaceae</taxon>
        <taxon>Colletotrichum</taxon>
        <taxon>Colletotrichum destructivum species complex</taxon>
    </lineage>
</organism>
<feature type="domain" description="LysM" evidence="7">
    <location>
        <begin position="604"/>
        <end position="650"/>
    </location>
</feature>
<feature type="domain" description="LysM" evidence="7">
    <location>
        <begin position="33"/>
        <end position="79"/>
    </location>
</feature>
<comment type="similarity">
    <text evidence="4">Belongs to the secreted LysM effector family.</text>
</comment>
<dbReference type="OrthoDB" id="2281372at2759"/>
<evidence type="ECO:0000313" key="9">
    <source>
        <dbReference type="Proteomes" id="UP000092177"/>
    </source>
</evidence>
<dbReference type="SUPFAM" id="SSF54106">
    <property type="entry name" value="LysM domain"/>
    <property type="match status" value="4"/>
</dbReference>
<sequence>MGFLDFRLVTLLLPVALASQSEVRTRATTGGCEAYSVQVGDTCASIARSVNATYAQIISWNSEIDLACSNLAEVEGSEICASNPLGNYALPSNSQGVPTIVTTAAPVPAPTPDKTNDHCGEYHLVEPGEDCSIFITKFTITLKDFLFLNPQVWENCTNVWADYYYCVRPVGYISTYPGYLPPTTTKEFIQTPTTDLPYVEDLFAKYTSTEPIINVANGTRLDCYDYVWLDAIADSILADCWAMTLVYDVPQEDFILWNPSLRENPEEFPKSYGYPCTLSASSSYCVALASPTAGEYLQKAGNKPPPPCSKLHEFAHKSYVPAAPTSTPAPPSPRAAGEMANCTTWYSAESGESCAVVLGRIGLTVDQFFTFNPSVKSDCSGMVIGTHYCISTEADGSPPGATDYQPPPSTTTVPSSPTGIATPTPVQPGMISNCNKFYKVVSGDGCWAIADDNKIPLEDFYSWNPAIKTDCSGLQADVYVCVGVSVTQLPPMTTTTTAGDASPATPTPTQQGMVNGCGDFYKVQPGDGCWAIADANGVPLESFYSWNPAVKTDCTGLQADVFVCVGLRVAGTPQPTAAATTTTAAGAGATPSPIQDGMVANCVAFYLVRSGDGCWAISDAKGIALDDFYGWNPAVKTDCTGLQANVYVCVGVA</sequence>
<dbReference type="GeneID" id="28865247"/>
<dbReference type="CDD" id="cd00118">
    <property type="entry name" value="LysM"/>
    <property type="match status" value="4"/>
</dbReference>
<evidence type="ECO:0000256" key="2">
    <source>
        <dbReference type="ARBA" id="ARBA00022729"/>
    </source>
</evidence>
<dbReference type="PROSITE" id="PS51782">
    <property type="entry name" value="LYSM"/>
    <property type="match status" value="6"/>
</dbReference>
<dbReference type="VEuPathDB" id="FungiDB:CH63R_06165"/>
<reference evidence="9" key="1">
    <citation type="journal article" date="2017" name="BMC Genomics">
        <title>Gapless genome assembly of Colletotrichum higginsianum reveals chromosome structure and association of transposable elements with secondary metabolite gene clusters.</title>
        <authorList>
            <person name="Dallery J.-F."/>
            <person name="Lapalu N."/>
            <person name="Zampounis A."/>
            <person name="Pigne S."/>
            <person name="Luyten I."/>
            <person name="Amselem J."/>
            <person name="Wittenberg A.H.J."/>
            <person name="Zhou S."/>
            <person name="de Queiroz M.V."/>
            <person name="Robin G.P."/>
            <person name="Auger A."/>
            <person name="Hainaut M."/>
            <person name="Henrissat B."/>
            <person name="Kim K.-T."/>
            <person name="Lee Y.-H."/>
            <person name="Lespinet O."/>
            <person name="Schwartz D.C."/>
            <person name="Thon M.R."/>
            <person name="O'Connell R.J."/>
        </authorList>
    </citation>
    <scope>NUCLEOTIDE SEQUENCE [LARGE SCALE GENOMIC DNA]</scope>
    <source>
        <strain evidence="9">IMI 349063</strain>
    </source>
</reference>
<evidence type="ECO:0000256" key="6">
    <source>
        <dbReference type="SAM" id="SignalP"/>
    </source>
</evidence>
<evidence type="ECO:0000256" key="5">
    <source>
        <dbReference type="SAM" id="MobiDB-lite"/>
    </source>
</evidence>
<feature type="signal peptide" evidence="6">
    <location>
        <begin position="1"/>
        <end position="18"/>
    </location>
</feature>
<dbReference type="AlphaFoldDB" id="A0A1B7YEI0"/>
<dbReference type="PANTHER" id="PTHR34997:SF2">
    <property type="entry name" value="LYSM DOMAIN-CONTAINING PROTEIN-RELATED"/>
    <property type="match status" value="1"/>
</dbReference>
<feature type="domain" description="LysM" evidence="7">
    <location>
        <begin position="436"/>
        <end position="482"/>
    </location>
</feature>
<dbReference type="InterPro" id="IPR036779">
    <property type="entry name" value="LysM_dom_sf"/>
</dbReference>
<dbReference type="KEGG" id="chig:CH63R_06165"/>
<keyword evidence="9" id="KW-1185">Reference proteome</keyword>
<comment type="caution">
    <text evidence="8">The sequence shown here is derived from an EMBL/GenBank/DDBJ whole genome shotgun (WGS) entry which is preliminary data.</text>
</comment>
<keyword evidence="1" id="KW-0147">Chitin-binding</keyword>
<feature type="domain" description="LysM" evidence="7">
    <location>
        <begin position="519"/>
        <end position="565"/>
    </location>
</feature>
<protein>
    <submittedName>
        <fullName evidence="8">LysM domain-containing protein</fullName>
    </submittedName>
</protein>
<accession>A0A1B7YEI0</accession>
<keyword evidence="2 6" id="KW-0732">Signal</keyword>
<dbReference type="SMART" id="SM00257">
    <property type="entry name" value="LysM"/>
    <property type="match status" value="5"/>
</dbReference>
<feature type="domain" description="LysM" evidence="7">
    <location>
        <begin position="344"/>
        <end position="390"/>
    </location>
</feature>
<feature type="region of interest" description="Disordered" evidence="5">
    <location>
        <begin position="397"/>
        <end position="418"/>
    </location>
</feature>